<dbReference type="RefSeq" id="WP_182326343.1">
    <property type="nucleotide sequence ID" value="NZ_CP058554.1"/>
</dbReference>
<dbReference type="Proteomes" id="UP000515240">
    <property type="component" value="Chromosome"/>
</dbReference>
<dbReference type="EMBL" id="CP058554">
    <property type="protein sequence ID" value="QMV71915.1"/>
    <property type="molecule type" value="Genomic_DNA"/>
</dbReference>
<evidence type="ECO:0000313" key="3">
    <source>
        <dbReference type="Proteomes" id="UP000515240"/>
    </source>
</evidence>
<sequence>MSIFAKWFSRPEKKSAFAPLGPQTMFAEPLGMGQHDMLAAQSPLVAAKPLAAAPQHDSAAPRPGERSARREMVYSAVRESMVRSGILSAGYKFKVLALDKRATQFIVMVDLAQQHCASPDKLTQIESLIAYSAKTRFEIVITSVYWRLNAQLGAASSKSPSIGTAGTAAPQATVLPVPLGMDPVDEAEIAAFKKALLEAAMNPVPALDGATASHRSATSTAPRPTPIVPPARSAAQQAEMAREAARRGGAPAPTADTSFGGLSNTQYGDLH</sequence>
<feature type="compositionally biased region" description="Low complexity" evidence="1">
    <location>
        <begin position="210"/>
        <end position="221"/>
    </location>
</feature>
<dbReference type="KEGG" id="cpis:HS961_03200"/>
<name>A0A7G5ED40_9BURK</name>
<feature type="compositionally biased region" description="Polar residues" evidence="1">
    <location>
        <begin position="256"/>
        <end position="271"/>
    </location>
</feature>
<dbReference type="AlphaFoldDB" id="A0A7G5ED40"/>
<accession>A0A7G5ED40</accession>
<evidence type="ECO:0000256" key="1">
    <source>
        <dbReference type="SAM" id="MobiDB-lite"/>
    </source>
</evidence>
<feature type="region of interest" description="Disordered" evidence="1">
    <location>
        <begin position="207"/>
        <end position="271"/>
    </location>
</feature>
<gene>
    <name evidence="2" type="ORF">HS961_03200</name>
</gene>
<proteinExistence type="predicted"/>
<evidence type="ECO:0000313" key="2">
    <source>
        <dbReference type="EMBL" id="QMV71915.1"/>
    </source>
</evidence>
<keyword evidence="3" id="KW-1185">Reference proteome</keyword>
<organism evidence="2 3">
    <name type="scientific">Comamonas piscis</name>
    <dbReference type="NCBI Taxonomy" id="1562974"/>
    <lineage>
        <taxon>Bacteria</taxon>
        <taxon>Pseudomonadati</taxon>
        <taxon>Pseudomonadota</taxon>
        <taxon>Betaproteobacteria</taxon>
        <taxon>Burkholderiales</taxon>
        <taxon>Comamonadaceae</taxon>
        <taxon>Comamonas</taxon>
    </lineage>
</organism>
<reference evidence="2 3" key="1">
    <citation type="journal article" date="2020" name="G3 (Bethesda)">
        <title>CeMbio - The Caenorhabditis elegans Microbiome Resource.</title>
        <authorList>
            <person name="Dirksen P."/>
            <person name="Assie A."/>
            <person name="Zimmermann J."/>
            <person name="Zhang F."/>
            <person name="Tietje A.M."/>
            <person name="Marsh S.A."/>
            <person name="Felix M.A."/>
            <person name="Shapira M."/>
            <person name="Kaleta C."/>
            <person name="Schulenburg H."/>
            <person name="Samuel B."/>
        </authorList>
    </citation>
    <scope>NUCLEOTIDE SEQUENCE [LARGE SCALE GENOMIC DNA]</scope>
    <source>
        <strain evidence="2 3">BIGb0172</strain>
    </source>
</reference>
<protein>
    <submittedName>
        <fullName evidence="2">Uncharacterized protein</fullName>
    </submittedName>
</protein>